<accession>A0A6A6ZHV2</accession>
<dbReference type="Gene3D" id="4.10.240.10">
    <property type="entry name" value="Zn(2)-C6 fungal-type DNA-binding domain"/>
    <property type="match status" value="1"/>
</dbReference>
<evidence type="ECO:0000256" key="4">
    <source>
        <dbReference type="ARBA" id="ARBA00023125"/>
    </source>
</evidence>
<dbReference type="PANTHER" id="PTHR36206:SF12">
    <property type="entry name" value="ASPERCRYPTIN BIOSYNTHESIS CLUSTER-SPECIFIC TRANSCRIPTION REGULATOR ATNN-RELATED"/>
    <property type="match status" value="1"/>
</dbReference>
<dbReference type="Pfam" id="PF00172">
    <property type="entry name" value="Zn_clus"/>
    <property type="match status" value="1"/>
</dbReference>
<keyword evidence="6" id="KW-0539">Nucleus</keyword>
<protein>
    <recommendedName>
        <fullName evidence="7">Zn(2)-C6 fungal-type domain-containing protein</fullName>
    </recommendedName>
</protein>
<evidence type="ECO:0000313" key="9">
    <source>
        <dbReference type="Proteomes" id="UP000799424"/>
    </source>
</evidence>
<evidence type="ECO:0000256" key="1">
    <source>
        <dbReference type="ARBA" id="ARBA00022723"/>
    </source>
</evidence>
<dbReference type="GO" id="GO:0008270">
    <property type="term" value="F:zinc ion binding"/>
    <property type="evidence" value="ECO:0007669"/>
    <property type="project" value="InterPro"/>
</dbReference>
<proteinExistence type="predicted"/>
<dbReference type="CDD" id="cd00067">
    <property type="entry name" value="GAL4"/>
    <property type="match status" value="1"/>
</dbReference>
<organism evidence="8 9">
    <name type="scientific">Ophiobolus disseminans</name>
    <dbReference type="NCBI Taxonomy" id="1469910"/>
    <lineage>
        <taxon>Eukaryota</taxon>
        <taxon>Fungi</taxon>
        <taxon>Dikarya</taxon>
        <taxon>Ascomycota</taxon>
        <taxon>Pezizomycotina</taxon>
        <taxon>Dothideomycetes</taxon>
        <taxon>Pleosporomycetidae</taxon>
        <taxon>Pleosporales</taxon>
        <taxon>Pleosporineae</taxon>
        <taxon>Phaeosphaeriaceae</taxon>
        <taxon>Ophiobolus</taxon>
    </lineage>
</organism>
<evidence type="ECO:0000256" key="5">
    <source>
        <dbReference type="ARBA" id="ARBA00023163"/>
    </source>
</evidence>
<dbReference type="PANTHER" id="PTHR36206">
    <property type="entry name" value="ASPERCRYPTIN BIOSYNTHESIS CLUSTER-SPECIFIC TRANSCRIPTION REGULATOR ATNN-RELATED"/>
    <property type="match status" value="1"/>
</dbReference>
<evidence type="ECO:0000256" key="6">
    <source>
        <dbReference type="ARBA" id="ARBA00023242"/>
    </source>
</evidence>
<evidence type="ECO:0000256" key="2">
    <source>
        <dbReference type="ARBA" id="ARBA00022833"/>
    </source>
</evidence>
<dbReference type="PROSITE" id="PS50048">
    <property type="entry name" value="ZN2_CY6_FUNGAL_2"/>
    <property type="match status" value="1"/>
</dbReference>
<dbReference type="PROSITE" id="PS00463">
    <property type="entry name" value="ZN2_CY6_FUNGAL_1"/>
    <property type="match status" value="1"/>
</dbReference>
<feature type="domain" description="Zn(2)-C6 fungal-type" evidence="7">
    <location>
        <begin position="19"/>
        <end position="47"/>
    </location>
</feature>
<reference evidence="8" key="1">
    <citation type="journal article" date="2020" name="Stud. Mycol.">
        <title>101 Dothideomycetes genomes: a test case for predicting lifestyles and emergence of pathogens.</title>
        <authorList>
            <person name="Haridas S."/>
            <person name="Albert R."/>
            <person name="Binder M."/>
            <person name="Bloem J."/>
            <person name="Labutti K."/>
            <person name="Salamov A."/>
            <person name="Andreopoulos B."/>
            <person name="Baker S."/>
            <person name="Barry K."/>
            <person name="Bills G."/>
            <person name="Bluhm B."/>
            <person name="Cannon C."/>
            <person name="Castanera R."/>
            <person name="Culley D."/>
            <person name="Daum C."/>
            <person name="Ezra D."/>
            <person name="Gonzalez J."/>
            <person name="Henrissat B."/>
            <person name="Kuo A."/>
            <person name="Liang C."/>
            <person name="Lipzen A."/>
            <person name="Lutzoni F."/>
            <person name="Magnuson J."/>
            <person name="Mondo S."/>
            <person name="Nolan M."/>
            <person name="Ohm R."/>
            <person name="Pangilinan J."/>
            <person name="Park H.-J."/>
            <person name="Ramirez L."/>
            <person name="Alfaro M."/>
            <person name="Sun H."/>
            <person name="Tritt A."/>
            <person name="Yoshinaga Y."/>
            <person name="Zwiers L.-H."/>
            <person name="Turgeon B."/>
            <person name="Goodwin S."/>
            <person name="Spatafora J."/>
            <person name="Crous P."/>
            <person name="Grigoriev I."/>
        </authorList>
    </citation>
    <scope>NUCLEOTIDE SEQUENCE</scope>
    <source>
        <strain evidence="8">CBS 113818</strain>
    </source>
</reference>
<gene>
    <name evidence="8" type="ORF">CC86DRAFT_119122</name>
</gene>
<keyword evidence="5" id="KW-0804">Transcription</keyword>
<evidence type="ECO:0000313" key="8">
    <source>
        <dbReference type="EMBL" id="KAF2820279.1"/>
    </source>
</evidence>
<dbReference type="InterPro" id="IPR036864">
    <property type="entry name" value="Zn2-C6_fun-type_DNA-bd_sf"/>
</dbReference>
<keyword evidence="1" id="KW-0479">Metal-binding</keyword>
<dbReference type="GO" id="GO:0000981">
    <property type="term" value="F:DNA-binding transcription factor activity, RNA polymerase II-specific"/>
    <property type="evidence" value="ECO:0007669"/>
    <property type="project" value="InterPro"/>
</dbReference>
<keyword evidence="9" id="KW-1185">Reference proteome</keyword>
<dbReference type="SUPFAM" id="SSF57701">
    <property type="entry name" value="Zn2/Cys6 DNA-binding domain"/>
    <property type="match status" value="1"/>
</dbReference>
<dbReference type="Proteomes" id="UP000799424">
    <property type="component" value="Unassembled WGS sequence"/>
</dbReference>
<sequence length="299" mass="33114">MSEGAQRAGRRPHRKVKTGCQTCKTRRVKCDQSFPACKRCVSMGRACEGYGIWGGGGALHEDVSSTFGQLQRLMRTAEQPVLSTTLLRQDAYTVPGPQISSEEHAYLDWFLQGTATRSARFFVAPAWWPIVLQATTDTPMILQALLALAAAHKRQVLEPTNRVHEGTLLDDQEIFLTKQYCGALGNMRKYLGDDEAMNRLQLLLAVITSALFILLERTRGNFDTAYVHVKNGARLTDQFIAVSGDAACNSKVTQFFTRVQDQSESIPATARSRTIPRYIAGTTLSVPDRCEPSFGHTGR</sequence>
<evidence type="ECO:0000256" key="3">
    <source>
        <dbReference type="ARBA" id="ARBA00023015"/>
    </source>
</evidence>
<keyword evidence="2" id="KW-0862">Zinc</keyword>
<keyword evidence="3" id="KW-0805">Transcription regulation</keyword>
<dbReference type="AlphaFoldDB" id="A0A6A6ZHV2"/>
<keyword evidence="4" id="KW-0238">DNA-binding</keyword>
<dbReference type="GO" id="GO:0003677">
    <property type="term" value="F:DNA binding"/>
    <property type="evidence" value="ECO:0007669"/>
    <property type="project" value="UniProtKB-KW"/>
</dbReference>
<dbReference type="SMART" id="SM00066">
    <property type="entry name" value="GAL4"/>
    <property type="match status" value="1"/>
</dbReference>
<evidence type="ECO:0000259" key="7">
    <source>
        <dbReference type="PROSITE" id="PS50048"/>
    </source>
</evidence>
<dbReference type="InterPro" id="IPR001138">
    <property type="entry name" value="Zn2Cys6_DnaBD"/>
</dbReference>
<dbReference type="EMBL" id="MU006241">
    <property type="protein sequence ID" value="KAF2820279.1"/>
    <property type="molecule type" value="Genomic_DNA"/>
</dbReference>
<name>A0A6A6ZHV2_9PLEO</name>
<dbReference type="InterPro" id="IPR052360">
    <property type="entry name" value="Transcr_Regulatory_Proteins"/>
</dbReference>
<dbReference type="OrthoDB" id="3172332at2759"/>